<evidence type="ECO:0008006" key="3">
    <source>
        <dbReference type="Google" id="ProtNLM"/>
    </source>
</evidence>
<dbReference type="Proteomes" id="UP000663207">
    <property type="component" value="Chromosome"/>
</dbReference>
<accession>A0ABX7R211</accession>
<protein>
    <recommendedName>
        <fullName evidence="3">Phospholipase C</fullName>
    </recommendedName>
</protein>
<dbReference type="Gene3D" id="1.10.575.10">
    <property type="entry name" value="P1 Nuclease"/>
    <property type="match status" value="1"/>
</dbReference>
<keyword evidence="2" id="KW-1185">Reference proteome</keyword>
<dbReference type="EMBL" id="CP071502">
    <property type="protein sequence ID" value="QSX37847.1"/>
    <property type="molecule type" value="Genomic_DNA"/>
</dbReference>
<dbReference type="InterPro" id="IPR008947">
    <property type="entry name" value="PLipase_C/P1_nuclease_dom_sf"/>
</dbReference>
<evidence type="ECO:0000313" key="2">
    <source>
        <dbReference type="Proteomes" id="UP000663207"/>
    </source>
</evidence>
<gene>
    <name evidence="1" type="ORF">JYB85_03120</name>
</gene>
<reference evidence="1 2" key="1">
    <citation type="submission" date="2021-03" db="EMBL/GenBank/DDBJ databases">
        <title>Novel species identification of genus Shewanella.</title>
        <authorList>
            <person name="Liu G."/>
            <person name="Zhang Q."/>
        </authorList>
    </citation>
    <scope>NUCLEOTIDE SEQUENCE [LARGE SCALE GENOMIC DNA]</scope>
    <source>
        <strain evidence="1 2">FJAT-52962</strain>
    </source>
</reference>
<name>A0ABX7R211_9GAMM</name>
<proteinExistence type="predicted"/>
<dbReference type="RefSeq" id="WP_207381017.1">
    <property type="nucleotide sequence ID" value="NZ_CP071502.1"/>
</dbReference>
<sequence length="319" mass="35190">MLPAQALAYNPDTGHLPLARQALALFESCTGESFYNQSLAHNDSRANQLLIANHAMDKGATALPRPLLKLPEADALFPMARRVHNWHFFSPDKQDPALTLEGRTDMSMARLWNNATQGFKRYGDDYRWYFLGALMHLTEDVSVPAHVAPVYHGPKLVAWKRTFAPLVNYLGWGFRGVLAIHDRIDDWPVSADLAGAQSGLCSVLATPAASVDSIRLSQARATLAAMAEAVPGCPGLHWGDYWQQPLGHKYFVGYNQQLPPFGEVRARRPGLFPSCVPDKAAFDAFVKGRHLDAIRADLQLLQWARQSASGPLQPGVSSR</sequence>
<dbReference type="SUPFAM" id="SSF48537">
    <property type="entry name" value="Phospholipase C/P1 nuclease"/>
    <property type="match status" value="1"/>
</dbReference>
<organism evidence="1 2">
    <name type="scientific">Shewanella sedimentimangrovi</name>
    <dbReference type="NCBI Taxonomy" id="2814293"/>
    <lineage>
        <taxon>Bacteria</taxon>
        <taxon>Pseudomonadati</taxon>
        <taxon>Pseudomonadota</taxon>
        <taxon>Gammaproteobacteria</taxon>
        <taxon>Alteromonadales</taxon>
        <taxon>Shewanellaceae</taxon>
        <taxon>Shewanella</taxon>
    </lineage>
</organism>
<evidence type="ECO:0000313" key="1">
    <source>
        <dbReference type="EMBL" id="QSX37847.1"/>
    </source>
</evidence>